<feature type="transmembrane region" description="Helical" evidence="13">
    <location>
        <begin position="445"/>
        <end position="468"/>
    </location>
</feature>
<dbReference type="EMBL" id="AJWK01027210">
    <property type="status" value="NOT_ANNOTATED_CDS"/>
    <property type="molecule type" value="Genomic_DNA"/>
</dbReference>
<dbReference type="PROSITE" id="PS50283">
    <property type="entry name" value="NA_SOLUT_SYMP_3"/>
    <property type="match status" value="1"/>
</dbReference>
<evidence type="ECO:0000256" key="5">
    <source>
        <dbReference type="ARBA" id="ARBA00022692"/>
    </source>
</evidence>
<feature type="region of interest" description="Disordered" evidence="12">
    <location>
        <begin position="562"/>
        <end position="582"/>
    </location>
</feature>
<dbReference type="GO" id="GO:0015293">
    <property type="term" value="F:symporter activity"/>
    <property type="evidence" value="ECO:0007669"/>
    <property type="project" value="TreeGrafter"/>
</dbReference>
<reference evidence="15" key="3">
    <citation type="submission" date="2020-05" db="UniProtKB">
        <authorList>
            <consortium name="EnsemblMetazoa"/>
        </authorList>
    </citation>
    <scope>IDENTIFICATION</scope>
    <source>
        <strain evidence="15">Jacobina</strain>
    </source>
</reference>
<evidence type="ECO:0000256" key="9">
    <source>
        <dbReference type="ARBA" id="ARBA00023136"/>
    </source>
</evidence>
<keyword evidence="5 13" id="KW-0812">Transmembrane</keyword>
<organism evidence="15 16">
    <name type="scientific">Lutzomyia longipalpis</name>
    <name type="common">Sand fly</name>
    <dbReference type="NCBI Taxonomy" id="7200"/>
    <lineage>
        <taxon>Eukaryota</taxon>
        <taxon>Metazoa</taxon>
        <taxon>Ecdysozoa</taxon>
        <taxon>Arthropoda</taxon>
        <taxon>Hexapoda</taxon>
        <taxon>Insecta</taxon>
        <taxon>Pterygota</taxon>
        <taxon>Neoptera</taxon>
        <taxon>Endopterygota</taxon>
        <taxon>Diptera</taxon>
        <taxon>Nematocera</taxon>
        <taxon>Psychodoidea</taxon>
        <taxon>Psychodidae</taxon>
        <taxon>Lutzomyia</taxon>
        <taxon>Lutzomyia</taxon>
    </lineage>
</organism>
<feature type="transmembrane region" description="Helical" evidence="13">
    <location>
        <begin position="192"/>
        <end position="210"/>
    </location>
</feature>
<accession>A0A1B0CT71</accession>
<dbReference type="GO" id="GO:0005886">
    <property type="term" value="C:plasma membrane"/>
    <property type="evidence" value="ECO:0007669"/>
    <property type="project" value="UniProtKB-SubCell"/>
</dbReference>
<keyword evidence="6 13" id="KW-1133">Transmembrane helix</keyword>
<keyword evidence="7" id="KW-0915">Sodium</keyword>
<dbReference type="VEuPathDB" id="VectorBase:LLONM1_004875"/>
<keyword evidence="9 13" id="KW-0472">Membrane</keyword>
<dbReference type="CDD" id="cd11492">
    <property type="entry name" value="SLC5sbd_NIS-SMVT"/>
    <property type="match status" value="1"/>
</dbReference>
<dbReference type="InterPro" id="IPR038377">
    <property type="entry name" value="Na/Glc_symporter_sf"/>
</dbReference>
<comment type="similarity">
    <text evidence="2 11">Belongs to the sodium:solute symporter (SSF) (TC 2.A.21) family.</text>
</comment>
<keyword evidence="10" id="KW-0739">Sodium transport</keyword>
<feature type="transmembrane region" description="Helical" evidence="13">
    <location>
        <begin position="419"/>
        <end position="438"/>
    </location>
</feature>
<dbReference type="PANTHER" id="PTHR42985">
    <property type="entry name" value="SODIUM-COUPLED MONOCARBOXYLATE TRANSPORTER"/>
    <property type="match status" value="1"/>
</dbReference>
<dbReference type="NCBIfam" id="TIGR00813">
    <property type="entry name" value="sss"/>
    <property type="match status" value="1"/>
</dbReference>
<feature type="transmembrane region" description="Helical" evidence="13">
    <location>
        <begin position="343"/>
        <end position="366"/>
    </location>
</feature>
<feature type="transmembrane region" description="Helical" evidence="13">
    <location>
        <begin position="81"/>
        <end position="108"/>
    </location>
</feature>
<keyword evidence="8" id="KW-0406">Ion transport</keyword>
<evidence type="ECO:0000313" key="15">
    <source>
        <dbReference type="EnsemblMetazoa" id="LLOJ008070-PA"/>
    </source>
</evidence>
<keyword evidence="16" id="KW-1185">Reference proteome</keyword>
<feature type="transmembrane region" description="Helical" evidence="13">
    <location>
        <begin position="245"/>
        <end position="262"/>
    </location>
</feature>
<evidence type="ECO:0000313" key="14">
    <source>
        <dbReference type="EMBL" id="MBC1177274.1"/>
    </source>
</evidence>
<dbReference type="Proteomes" id="UP000092461">
    <property type="component" value="Unassembled WGS sequence"/>
</dbReference>
<evidence type="ECO:0000256" key="6">
    <source>
        <dbReference type="ARBA" id="ARBA00022989"/>
    </source>
</evidence>
<feature type="transmembrane region" description="Helical" evidence="13">
    <location>
        <begin position="128"/>
        <end position="148"/>
    </location>
</feature>
<dbReference type="EMBL" id="GITU01008571">
    <property type="protein sequence ID" value="MBC1177274.1"/>
    <property type="molecule type" value="Transcribed_RNA"/>
</dbReference>
<feature type="compositionally biased region" description="Polar residues" evidence="12">
    <location>
        <begin position="566"/>
        <end position="582"/>
    </location>
</feature>
<evidence type="ECO:0000256" key="8">
    <source>
        <dbReference type="ARBA" id="ARBA00023065"/>
    </source>
</evidence>
<dbReference type="AlphaFoldDB" id="A0A1B0CT71"/>
<keyword evidence="3" id="KW-0813">Transport</keyword>
<keyword evidence="4" id="KW-1003">Cell membrane</keyword>
<feature type="transmembrane region" description="Helical" evidence="13">
    <location>
        <begin position="387"/>
        <end position="407"/>
    </location>
</feature>
<evidence type="ECO:0000256" key="4">
    <source>
        <dbReference type="ARBA" id="ARBA00022475"/>
    </source>
</evidence>
<proteinExistence type="inferred from homology"/>
<comment type="subcellular location">
    <subcellularLocation>
        <location evidence="1">Cell membrane</location>
        <topology evidence="1">Multi-pass membrane protein</topology>
    </subcellularLocation>
</comment>
<dbReference type="EnsemblMetazoa" id="LLOJ008070-RA">
    <property type="protein sequence ID" value="LLOJ008070-PA"/>
    <property type="gene ID" value="LLOJ008070"/>
</dbReference>
<feature type="transmembrane region" description="Helical" evidence="13">
    <location>
        <begin position="522"/>
        <end position="544"/>
    </location>
</feature>
<feature type="transmembrane region" description="Helical" evidence="13">
    <location>
        <begin position="16"/>
        <end position="35"/>
    </location>
</feature>
<reference evidence="16" key="1">
    <citation type="submission" date="2012-05" db="EMBL/GenBank/DDBJ databases">
        <title>Whole Genome Assembly of Lutzomyia longipalpis.</title>
        <authorList>
            <person name="Richards S."/>
            <person name="Qu C."/>
            <person name="Dillon R."/>
            <person name="Worley K."/>
            <person name="Scherer S."/>
            <person name="Batterton M."/>
            <person name="Taylor A."/>
            <person name="Hawes A."/>
            <person name="Hernandez B."/>
            <person name="Kovar C."/>
            <person name="Mandapat C."/>
            <person name="Pham C."/>
            <person name="Qu C."/>
            <person name="Jing C."/>
            <person name="Bess C."/>
            <person name="Bandaranaike D."/>
            <person name="Ngo D."/>
            <person name="Ongeri F."/>
            <person name="Arias F."/>
            <person name="Lara F."/>
            <person name="Weissenberger G."/>
            <person name="Kamau G."/>
            <person name="Han H."/>
            <person name="Shen H."/>
            <person name="Dinh H."/>
            <person name="Khalil I."/>
            <person name="Jones J."/>
            <person name="Shafer J."/>
            <person name="Jayaseelan J."/>
            <person name="Quiroz J."/>
            <person name="Blankenburg K."/>
            <person name="Nguyen L."/>
            <person name="Jackson L."/>
            <person name="Francisco L."/>
            <person name="Tang L.-Y."/>
            <person name="Pu L.-L."/>
            <person name="Perales L."/>
            <person name="Lorensuhewa L."/>
            <person name="Munidasa M."/>
            <person name="Coyle M."/>
            <person name="Taylor M."/>
            <person name="Puazo M."/>
            <person name="Firestine M."/>
            <person name="Scheel M."/>
            <person name="Javaid M."/>
            <person name="Wang M."/>
            <person name="Li M."/>
            <person name="Tabassum N."/>
            <person name="Saada N."/>
            <person name="Osuji N."/>
            <person name="Aqrawi P."/>
            <person name="Fu Q."/>
            <person name="Thornton R."/>
            <person name="Raj R."/>
            <person name="Goodspeed R."/>
            <person name="Mata R."/>
            <person name="Najjar R."/>
            <person name="Gubbala S."/>
            <person name="Lee S."/>
            <person name="Denson S."/>
            <person name="Patil S."/>
            <person name="Macmil S."/>
            <person name="Qi S."/>
            <person name="Matskevitch T."/>
            <person name="Palculict T."/>
            <person name="Mathew T."/>
            <person name="Vee V."/>
            <person name="Velamala V."/>
            <person name="Korchina V."/>
            <person name="Cai W."/>
            <person name="Liu W."/>
            <person name="Dai W."/>
            <person name="Zou X."/>
            <person name="Zhu Y."/>
            <person name="Zhang Y."/>
            <person name="Wu Y.-Q."/>
            <person name="Xin Y."/>
            <person name="Nazarath L."/>
            <person name="Kovar C."/>
            <person name="Han Y."/>
            <person name="Muzny D."/>
            <person name="Gibbs R."/>
        </authorList>
    </citation>
    <scope>NUCLEOTIDE SEQUENCE [LARGE SCALE GENOMIC DNA]</scope>
    <source>
        <strain evidence="16">Jacobina</strain>
    </source>
</reference>
<protein>
    <submittedName>
        <fullName evidence="14">Putative sodium-coupled monocarboxylate transporter 1</fullName>
    </submittedName>
</protein>
<evidence type="ECO:0000256" key="10">
    <source>
        <dbReference type="ARBA" id="ARBA00023201"/>
    </source>
</evidence>
<name>A0A1B0CT71_LUTLO</name>
<dbReference type="InterPro" id="IPR051163">
    <property type="entry name" value="Sodium:Solute_Symporter_SSF"/>
</dbReference>
<evidence type="ECO:0000313" key="16">
    <source>
        <dbReference type="Proteomes" id="UP000092461"/>
    </source>
</evidence>
<feature type="transmembrane region" description="Helical" evidence="13">
    <location>
        <begin position="55"/>
        <end position="75"/>
    </location>
</feature>
<evidence type="ECO:0000256" key="2">
    <source>
        <dbReference type="ARBA" id="ARBA00006434"/>
    </source>
</evidence>
<evidence type="ECO:0000256" key="13">
    <source>
        <dbReference type="SAM" id="Phobius"/>
    </source>
</evidence>
<feature type="transmembrane region" description="Helical" evidence="13">
    <location>
        <begin position="283"/>
        <end position="308"/>
    </location>
</feature>
<evidence type="ECO:0000256" key="1">
    <source>
        <dbReference type="ARBA" id="ARBA00004651"/>
    </source>
</evidence>
<evidence type="ECO:0000256" key="12">
    <source>
        <dbReference type="SAM" id="MobiDB-lite"/>
    </source>
</evidence>
<dbReference type="InterPro" id="IPR001734">
    <property type="entry name" value="Na/solute_symporter"/>
</dbReference>
<dbReference type="Pfam" id="PF00474">
    <property type="entry name" value="SSF"/>
    <property type="match status" value="1"/>
</dbReference>
<reference evidence="14" key="2">
    <citation type="journal article" date="2020" name="BMC">
        <title>Leishmania infection induces a limited differential gene expression in the sand fly midgut.</title>
        <authorList>
            <person name="Coutinho-Abreu I.V."/>
            <person name="Serafim T.D."/>
            <person name="Meneses C."/>
            <person name="Kamhawi S."/>
            <person name="Oliveira F."/>
            <person name="Valenzuela J.G."/>
        </authorList>
    </citation>
    <scope>NUCLEOTIDE SEQUENCE</scope>
    <source>
        <strain evidence="14">Jacobina</strain>
        <tissue evidence="14">Midgut</tissue>
    </source>
</reference>
<evidence type="ECO:0000256" key="3">
    <source>
        <dbReference type="ARBA" id="ARBA00022448"/>
    </source>
</evidence>
<dbReference type="PANTHER" id="PTHR42985:SF5">
    <property type="entry name" value="FI02094P-RELATED"/>
    <property type="match status" value="1"/>
</dbReference>
<dbReference type="Gene3D" id="1.20.1730.10">
    <property type="entry name" value="Sodium/glucose cotransporter"/>
    <property type="match status" value="1"/>
</dbReference>
<evidence type="ECO:0000256" key="11">
    <source>
        <dbReference type="RuleBase" id="RU362091"/>
    </source>
</evidence>
<dbReference type="GO" id="GO:0006814">
    <property type="term" value="P:sodium ion transport"/>
    <property type="evidence" value="ECO:0007669"/>
    <property type="project" value="UniProtKB-KW"/>
</dbReference>
<dbReference type="VEuPathDB" id="VectorBase:LLOJ008070"/>
<evidence type="ECO:0000256" key="7">
    <source>
        <dbReference type="ARBA" id="ARBA00023053"/>
    </source>
</evidence>
<feature type="transmembrane region" description="Helical" evidence="13">
    <location>
        <begin position="168"/>
        <end position="185"/>
    </location>
</feature>
<sequence length="595" mass="65144">MIGLGDIESAFGAIDYSLVFLTLAISIGIGIYHGLRNRKNTDELEYLMAGKKLSVIPVGISLFASKFSALTLAGFSTEMYVYGSSFTFLVLTVLVTAYIFSEYVLPVFHAMEITSMYQYLEMRFDRRVRLFGSVGFVLVATLMLPIILYMPCLCFNQMTGIDVKSSCYVLAFIVIFYTCLGGYRATIWTDVFQAIIMIGSVVVVMALGYINMSKDIGFMGIFQKTYEAKRFEFPTLTPDPTIRNSFWSLYFGGIWIIMYTFCNQPSLQRFLSLPTLPKAKKACWFYGCLIWSIFAIGFFGGTILTAFFSSCDPKSAGMIQANDQILPFFVVLLNKSLPGLSGIFIGGMFSAALSSISTLLNSLAAVTLEDFCKTFYRGNLTARSKSIIMRSVVVVFGLLPILFLSIIEKSDTINQFGLSTESIVSGTMMGVFAIGIFFPSINGTCTLIGGVCSLALVGWISFSANAAIGAKELVFATKPFNTSGCQEMFNVTVASDLPSSLASGLTAAVAKSDVMFLHRISYLYYPAIGVITTIIVAFIAKLFLGGNAPDSVDPSLIWRSEKSSKDNSLPKSPSDSVTTESTDLLINYSKEYPIV</sequence>